<dbReference type="Gene3D" id="2.60.40.1760">
    <property type="entry name" value="glycosyl hydrolase (family 31)"/>
    <property type="match status" value="1"/>
</dbReference>
<feature type="domain" description="Glycoside hydrolase family 31 N-terminal" evidence="6">
    <location>
        <begin position="40"/>
        <end position="113"/>
    </location>
</feature>
<evidence type="ECO:0000259" key="6">
    <source>
        <dbReference type="Pfam" id="PF13802"/>
    </source>
</evidence>
<keyword evidence="3 4" id="KW-0326">Glycosidase</keyword>
<protein>
    <submittedName>
        <fullName evidence="8">Alpha-glucosidase</fullName>
    </submittedName>
</protein>
<dbReference type="Pfam" id="PF13802">
    <property type="entry name" value="Gal_mutarotas_2"/>
    <property type="match status" value="1"/>
</dbReference>
<dbReference type="CDD" id="cd14752">
    <property type="entry name" value="GH31_N"/>
    <property type="match status" value="1"/>
</dbReference>
<evidence type="ECO:0000259" key="7">
    <source>
        <dbReference type="Pfam" id="PF21365"/>
    </source>
</evidence>
<dbReference type="RefSeq" id="WP_186936120.1">
    <property type="nucleotide sequence ID" value="NZ_JACOPS010000005.1"/>
</dbReference>
<dbReference type="InterPro" id="IPR025887">
    <property type="entry name" value="Glyco_hydro_31_N_dom"/>
</dbReference>
<evidence type="ECO:0000256" key="3">
    <source>
        <dbReference type="ARBA" id="ARBA00023295"/>
    </source>
</evidence>
<sequence>MITKYTSGTPIRTDAVVKDFAGIDINKFPVDYKIIDGKFIFSFDMQDSDIVFGLGEAPRGINKRGWIYESFCSDDPFHTETKSSLYAAHNFLMLNGSKTFGIFIDFPAKIRWDIGYTKPSRTEITVDGTDFDIYIIENESNKPIDIVKEFRSAIGQSYIPPFWAFGYQQSRWSYPDKAAVDGVIKGYNDAKIPLDCVYLDIDYMKDYKDFTVDEDKFPNFAEYVKEKKEQGIHLIPIIDAGVKKEAGYDVYEEGVENDYFCKTEDGEIFEGGVWPGIVGFPDFMQKEVRDWFGAKYDRLTDAGIDGFWNDMNEPAIFYSTKGLEKALNKAKSLEGENLDLSKFFNLKDTFLGLSNSPEDYSSIYHMIDGKPVCHDRVHNIYGANMTRAAGEHFAKKFGDGKILMFSRASYIGAHRSSGIWFGDNHSWWSHILLNLKMLPSANMCGFLYCGADLGGFNENATRDLVLRFLALGVFTPLMRNHSALGTVNQECYNFENSEDFRDVVTVRYRLIPYLYYTFKKASENNDMIFRPLAFDYPDDKMARECETQVMLGNECMICPVYEQNVSGRYVYLPEDMTFVKLSGENAETKPMEKGVHFIEVALNEVPLFIKKGKQIPLCKPAMRTSELNTEDLTYIG</sequence>
<dbReference type="Gene3D" id="3.20.20.80">
    <property type="entry name" value="Glycosidases"/>
    <property type="match status" value="1"/>
</dbReference>
<dbReference type="InterPro" id="IPR048395">
    <property type="entry name" value="Glyco_hydro_31_C"/>
</dbReference>
<reference evidence="8 9" key="1">
    <citation type="submission" date="2020-08" db="EMBL/GenBank/DDBJ databases">
        <title>Genome public.</title>
        <authorList>
            <person name="Liu C."/>
            <person name="Sun Q."/>
        </authorList>
    </citation>
    <scope>NUCLEOTIDE SEQUENCE [LARGE SCALE GENOMIC DNA]</scope>
    <source>
        <strain evidence="8 9">NSJ-71</strain>
    </source>
</reference>
<evidence type="ECO:0000259" key="5">
    <source>
        <dbReference type="Pfam" id="PF01055"/>
    </source>
</evidence>
<dbReference type="InterPro" id="IPR000322">
    <property type="entry name" value="Glyco_hydro_31_TIM"/>
</dbReference>
<evidence type="ECO:0000313" key="8">
    <source>
        <dbReference type="EMBL" id="MBC5728953.1"/>
    </source>
</evidence>
<dbReference type="Proteomes" id="UP000636755">
    <property type="component" value="Unassembled WGS sequence"/>
</dbReference>
<dbReference type="Pfam" id="PF01055">
    <property type="entry name" value="Glyco_hydro_31_2nd"/>
    <property type="match status" value="1"/>
</dbReference>
<organism evidence="8 9">
    <name type="scientific">Ruminococcus intestinalis</name>
    <dbReference type="NCBI Taxonomy" id="2763066"/>
    <lineage>
        <taxon>Bacteria</taxon>
        <taxon>Bacillati</taxon>
        <taxon>Bacillota</taxon>
        <taxon>Clostridia</taxon>
        <taxon>Eubacteriales</taxon>
        <taxon>Oscillospiraceae</taxon>
        <taxon>Ruminococcus</taxon>
    </lineage>
</organism>
<dbReference type="CDD" id="cd06604">
    <property type="entry name" value="GH31_glucosidase_II_MalA"/>
    <property type="match status" value="1"/>
</dbReference>
<dbReference type="InterPro" id="IPR030458">
    <property type="entry name" value="Glyco_hydro_31_AS"/>
</dbReference>
<dbReference type="Pfam" id="PF21365">
    <property type="entry name" value="Glyco_hydro_31_3rd"/>
    <property type="match status" value="1"/>
</dbReference>
<dbReference type="EMBL" id="JACOPS010000005">
    <property type="protein sequence ID" value="MBC5728953.1"/>
    <property type="molecule type" value="Genomic_DNA"/>
</dbReference>
<comment type="caution">
    <text evidence="8">The sequence shown here is derived from an EMBL/GenBank/DDBJ whole genome shotgun (WGS) entry which is preliminary data.</text>
</comment>
<evidence type="ECO:0000256" key="2">
    <source>
        <dbReference type="ARBA" id="ARBA00022801"/>
    </source>
</evidence>
<evidence type="ECO:0000256" key="4">
    <source>
        <dbReference type="RuleBase" id="RU361185"/>
    </source>
</evidence>
<dbReference type="SUPFAM" id="SSF74650">
    <property type="entry name" value="Galactose mutarotase-like"/>
    <property type="match status" value="1"/>
</dbReference>
<evidence type="ECO:0000256" key="1">
    <source>
        <dbReference type="ARBA" id="ARBA00007806"/>
    </source>
</evidence>
<dbReference type="Gene3D" id="2.60.40.4040">
    <property type="match status" value="1"/>
</dbReference>
<dbReference type="SUPFAM" id="SSF51445">
    <property type="entry name" value="(Trans)glycosidases"/>
    <property type="match status" value="1"/>
</dbReference>
<comment type="similarity">
    <text evidence="1 4">Belongs to the glycosyl hydrolase 31 family.</text>
</comment>
<name>A0ABR7HN30_9FIRM</name>
<gene>
    <name evidence="8" type="ORF">H8R91_10570</name>
</gene>
<proteinExistence type="inferred from homology"/>
<dbReference type="InterPro" id="IPR017853">
    <property type="entry name" value="GH"/>
</dbReference>
<feature type="domain" description="Glycoside hydrolase family 31 TIM barrel" evidence="5">
    <location>
        <begin position="158"/>
        <end position="515"/>
    </location>
</feature>
<dbReference type="PROSITE" id="PS00129">
    <property type="entry name" value="GLYCOSYL_HYDROL_F31_1"/>
    <property type="match status" value="1"/>
</dbReference>
<evidence type="ECO:0000313" key="9">
    <source>
        <dbReference type="Proteomes" id="UP000636755"/>
    </source>
</evidence>
<dbReference type="PANTHER" id="PTHR22762">
    <property type="entry name" value="ALPHA-GLUCOSIDASE"/>
    <property type="match status" value="1"/>
</dbReference>
<dbReference type="InterPro" id="IPR011013">
    <property type="entry name" value="Gal_mutarotase_sf_dom"/>
</dbReference>
<feature type="domain" description="Glycosyl hydrolase family 31 C-terminal" evidence="7">
    <location>
        <begin position="527"/>
        <end position="613"/>
    </location>
</feature>
<dbReference type="SUPFAM" id="SSF51011">
    <property type="entry name" value="Glycosyl hydrolase domain"/>
    <property type="match status" value="1"/>
</dbReference>
<keyword evidence="2 4" id="KW-0378">Hydrolase</keyword>
<accession>A0ABR7HN30</accession>
<keyword evidence="9" id="KW-1185">Reference proteome</keyword>
<dbReference type="PANTHER" id="PTHR22762:SF166">
    <property type="entry name" value="ALPHA-GLUCOSIDASE"/>
    <property type="match status" value="1"/>
</dbReference>